<sequence length="132" mass="15152">NYFIFFRTLTRNIRLRRQSKVAIHLPIFIDKNTPRPFIEDLSIYDHDGNSNESTAIEDHIYLDAMGLGMGCCCLQVTFQAQSIDEARFLYDQLTPLTPVMLALSASSPIWRGYLADIDCRWNALCAMVDDRT</sequence>
<protein>
    <recommendedName>
        <fullName evidence="3 10">Glutamate--cysteine ligase</fullName>
        <ecNumber evidence="3 10">6.3.2.2</ecNumber>
    </recommendedName>
    <alternativeName>
        <fullName evidence="9 10">Gamma-ECS</fullName>
    </alternativeName>
    <alternativeName>
        <fullName evidence="8 10">Gamma-glutamylcysteine synthetase</fullName>
    </alternativeName>
</protein>
<dbReference type="InterPro" id="IPR014746">
    <property type="entry name" value="Gln_synth/guanido_kin_cat_dom"/>
</dbReference>
<dbReference type="Proteomes" id="UP000681720">
    <property type="component" value="Unassembled WGS sequence"/>
</dbReference>
<name>A0A8S3K864_9BILA</name>
<evidence type="ECO:0000256" key="2">
    <source>
        <dbReference type="ARBA" id="ARBA00008100"/>
    </source>
</evidence>
<dbReference type="GO" id="GO:0006750">
    <property type="term" value="P:glutathione biosynthetic process"/>
    <property type="evidence" value="ECO:0007669"/>
    <property type="project" value="UniProtKB-UniRule"/>
</dbReference>
<evidence type="ECO:0000256" key="8">
    <source>
        <dbReference type="ARBA" id="ARBA00030585"/>
    </source>
</evidence>
<accession>A0A8S3K864</accession>
<dbReference type="Pfam" id="PF03074">
    <property type="entry name" value="GCS"/>
    <property type="match status" value="1"/>
</dbReference>
<evidence type="ECO:0000256" key="5">
    <source>
        <dbReference type="ARBA" id="ARBA00022684"/>
    </source>
</evidence>
<evidence type="ECO:0000256" key="3">
    <source>
        <dbReference type="ARBA" id="ARBA00012220"/>
    </source>
</evidence>
<dbReference type="AlphaFoldDB" id="A0A8S3K864"/>
<comment type="pathway">
    <text evidence="1 10">Sulfur metabolism; glutathione biosynthesis; glutathione from L-cysteine and L-glutamate: step 1/2.</text>
</comment>
<dbReference type="SUPFAM" id="SSF55931">
    <property type="entry name" value="Glutamine synthetase/guanido kinase"/>
    <property type="match status" value="1"/>
</dbReference>
<comment type="catalytic activity">
    <reaction evidence="10">
        <text>L-cysteine + L-glutamate + ATP = gamma-L-glutamyl-L-cysteine + ADP + phosphate + H(+)</text>
        <dbReference type="Rhea" id="RHEA:13285"/>
        <dbReference type="ChEBI" id="CHEBI:15378"/>
        <dbReference type="ChEBI" id="CHEBI:29985"/>
        <dbReference type="ChEBI" id="CHEBI:30616"/>
        <dbReference type="ChEBI" id="CHEBI:35235"/>
        <dbReference type="ChEBI" id="CHEBI:43474"/>
        <dbReference type="ChEBI" id="CHEBI:58173"/>
        <dbReference type="ChEBI" id="CHEBI:456216"/>
        <dbReference type="EC" id="6.3.2.2"/>
    </reaction>
</comment>
<evidence type="ECO:0000256" key="4">
    <source>
        <dbReference type="ARBA" id="ARBA00022598"/>
    </source>
</evidence>
<dbReference type="Gene3D" id="3.30.590.50">
    <property type="match status" value="1"/>
</dbReference>
<keyword evidence="4 10" id="KW-0436">Ligase</keyword>
<evidence type="ECO:0000313" key="12">
    <source>
        <dbReference type="Proteomes" id="UP000681720"/>
    </source>
</evidence>
<evidence type="ECO:0000256" key="9">
    <source>
        <dbReference type="ARBA" id="ARBA00032122"/>
    </source>
</evidence>
<reference evidence="11" key="1">
    <citation type="submission" date="2021-02" db="EMBL/GenBank/DDBJ databases">
        <authorList>
            <person name="Nowell W R."/>
        </authorList>
    </citation>
    <scope>NUCLEOTIDE SEQUENCE</scope>
</reference>
<dbReference type="PANTHER" id="PTHR11164">
    <property type="entry name" value="GLUTAMATE CYSTEINE LIGASE"/>
    <property type="match status" value="1"/>
</dbReference>
<dbReference type="EMBL" id="CAJOBJ010374299">
    <property type="protein sequence ID" value="CAF5224864.1"/>
    <property type="molecule type" value="Genomic_DNA"/>
</dbReference>
<keyword evidence="5 10" id="KW-0317">Glutathione biosynthesis</keyword>
<comment type="caution">
    <text evidence="11">The sequence shown here is derived from an EMBL/GenBank/DDBJ whole genome shotgun (WGS) entry which is preliminary data.</text>
</comment>
<dbReference type="EC" id="6.3.2.2" evidence="3 10"/>
<feature type="non-terminal residue" evidence="11">
    <location>
        <position position="1"/>
    </location>
</feature>
<evidence type="ECO:0000313" key="11">
    <source>
        <dbReference type="EMBL" id="CAF5224864.1"/>
    </source>
</evidence>
<feature type="non-terminal residue" evidence="11">
    <location>
        <position position="132"/>
    </location>
</feature>
<dbReference type="GO" id="GO:0017109">
    <property type="term" value="C:glutamate-cysteine ligase complex"/>
    <property type="evidence" value="ECO:0007669"/>
    <property type="project" value="TreeGrafter"/>
</dbReference>
<gene>
    <name evidence="11" type="ORF">GIL414_LOCUS86322</name>
</gene>
<evidence type="ECO:0000256" key="7">
    <source>
        <dbReference type="ARBA" id="ARBA00022840"/>
    </source>
</evidence>
<keyword evidence="7 10" id="KW-0067">ATP-binding</keyword>
<keyword evidence="6 10" id="KW-0547">Nucleotide-binding</keyword>
<evidence type="ECO:0000256" key="1">
    <source>
        <dbReference type="ARBA" id="ARBA00005006"/>
    </source>
</evidence>
<dbReference type="InterPro" id="IPR004308">
    <property type="entry name" value="GCS"/>
</dbReference>
<proteinExistence type="inferred from homology"/>
<comment type="similarity">
    <text evidence="2 10">Belongs to the glutamate--cysteine ligase type 3 family.</text>
</comment>
<dbReference type="PANTHER" id="PTHR11164:SF0">
    <property type="entry name" value="GLUTAMATE--CYSTEINE LIGASE CATALYTIC SUBUNIT"/>
    <property type="match status" value="1"/>
</dbReference>
<evidence type="ECO:0000256" key="10">
    <source>
        <dbReference type="RuleBase" id="RU367135"/>
    </source>
</evidence>
<dbReference type="GO" id="GO:0005524">
    <property type="term" value="F:ATP binding"/>
    <property type="evidence" value="ECO:0007669"/>
    <property type="project" value="UniProtKB-UniRule"/>
</dbReference>
<dbReference type="GO" id="GO:0004357">
    <property type="term" value="F:glutamate-cysteine ligase activity"/>
    <property type="evidence" value="ECO:0007669"/>
    <property type="project" value="UniProtKB-UniRule"/>
</dbReference>
<evidence type="ECO:0000256" key="6">
    <source>
        <dbReference type="ARBA" id="ARBA00022741"/>
    </source>
</evidence>
<organism evidence="11 12">
    <name type="scientific">Rotaria magnacalcarata</name>
    <dbReference type="NCBI Taxonomy" id="392030"/>
    <lineage>
        <taxon>Eukaryota</taxon>
        <taxon>Metazoa</taxon>
        <taxon>Spiralia</taxon>
        <taxon>Gnathifera</taxon>
        <taxon>Rotifera</taxon>
        <taxon>Eurotatoria</taxon>
        <taxon>Bdelloidea</taxon>
        <taxon>Philodinida</taxon>
        <taxon>Philodinidae</taxon>
        <taxon>Rotaria</taxon>
    </lineage>
</organism>